<protein>
    <submittedName>
        <fullName evidence="1">Uncharacterized protein</fullName>
    </submittedName>
</protein>
<reference evidence="1 2" key="1">
    <citation type="submission" date="2019-03" db="EMBL/GenBank/DDBJ databases">
        <title>Genomics of glacier-inhabiting Cryobacterium strains.</title>
        <authorList>
            <person name="Liu Q."/>
            <person name="Xin Y.-H."/>
        </authorList>
    </citation>
    <scope>NUCLEOTIDE SEQUENCE [LARGE SCALE GENOMIC DNA]</scope>
    <source>
        <strain evidence="1 2">Hh15</strain>
    </source>
</reference>
<evidence type="ECO:0000313" key="1">
    <source>
        <dbReference type="EMBL" id="TFB83895.1"/>
    </source>
</evidence>
<dbReference type="OrthoDB" id="9807745at2"/>
<sequence length="106" mass="11751">MLAVTAIEARGGIGVLTRLTIFGAMSYSVYLCHVLVLNVIGRAWGFVSTPDLATNPVVAIVFWVGAFGAVVLVGYLSYRLIERPVMGVSKRYRSRVFREKRMLPKM</sequence>
<dbReference type="AlphaFoldDB" id="A0A1H8JNH0"/>
<organism evidence="1 2">
    <name type="scientific">Cryobacterium luteum</name>
    <dbReference type="NCBI Taxonomy" id="1424661"/>
    <lineage>
        <taxon>Bacteria</taxon>
        <taxon>Bacillati</taxon>
        <taxon>Actinomycetota</taxon>
        <taxon>Actinomycetes</taxon>
        <taxon>Micrococcales</taxon>
        <taxon>Microbacteriaceae</taxon>
        <taxon>Cryobacterium</taxon>
    </lineage>
</organism>
<dbReference type="EMBL" id="SOFF01000050">
    <property type="protein sequence ID" value="TFB83895.1"/>
    <property type="molecule type" value="Genomic_DNA"/>
</dbReference>
<dbReference type="Proteomes" id="UP000297654">
    <property type="component" value="Unassembled WGS sequence"/>
</dbReference>
<comment type="caution">
    <text evidence="1">The sequence shown here is derived from an EMBL/GenBank/DDBJ whole genome shotgun (WGS) entry which is preliminary data.</text>
</comment>
<gene>
    <name evidence="1" type="ORF">E3O10_16565</name>
</gene>
<name>A0A1H8JNH0_9MICO</name>
<evidence type="ECO:0000313" key="2">
    <source>
        <dbReference type="Proteomes" id="UP000297654"/>
    </source>
</evidence>
<keyword evidence="2" id="KW-1185">Reference proteome</keyword>
<accession>A0A1H8JNH0</accession>
<proteinExistence type="predicted"/>
<dbReference type="RefSeq" id="WP_092111515.1">
    <property type="nucleotide sequence ID" value="NZ_FOCN01000015.1"/>
</dbReference>
<dbReference type="STRING" id="1424661.SAMN05216281_11555"/>